<dbReference type="EMBL" id="MLJW01005765">
    <property type="protein sequence ID" value="OIQ67690.1"/>
    <property type="molecule type" value="Genomic_DNA"/>
</dbReference>
<organism evidence="1">
    <name type="scientific">mine drainage metagenome</name>
    <dbReference type="NCBI Taxonomy" id="410659"/>
    <lineage>
        <taxon>unclassified sequences</taxon>
        <taxon>metagenomes</taxon>
        <taxon>ecological metagenomes</taxon>
    </lineage>
</organism>
<accession>A0A1J5P920</accession>
<name>A0A1J5P920_9ZZZZ</name>
<protein>
    <submittedName>
        <fullName evidence="1">Uncharacterized protein</fullName>
    </submittedName>
</protein>
<comment type="caution">
    <text evidence="1">The sequence shown here is derived from an EMBL/GenBank/DDBJ whole genome shotgun (WGS) entry which is preliminary data.</text>
</comment>
<dbReference type="Gene3D" id="1.10.10.10">
    <property type="entry name" value="Winged helix-like DNA-binding domain superfamily/Winged helix DNA-binding domain"/>
    <property type="match status" value="1"/>
</dbReference>
<sequence>MKIQSEMAATASTTDTITVTLNRFIGTDELVLRLRELMPGGISKRSVYLWCDMGCPHIPVPGARKKLAFVFDEVVAWVLSHRVERNLFAQNRKVA</sequence>
<evidence type="ECO:0000313" key="1">
    <source>
        <dbReference type="EMBL" id="OIQ67690.1"/>
    </source>
</evidence>
<gene>
    <name evidence="1" type="ORF">GALL_507300</name>
</gene>
<reference evidence="1" key="1">
    <citation type="submission" date="2016-10" db="EMBL/GenBank/DDBJ databases">
        <title>Sequence of Gallionella enrichment culture.</title>
        <authorList>
            <person name="Poehlein A."/>
            <person name="Muehling M."/>
            <person name="Daniel R."/>
        </authorList>
    </citation>
    <scope>NUCLEOTIDE SEQUENCE</scope>
</reference>
<dbReference type="AlphaFoldDB" id="A0A1J5P920"/>
<dbReference type="InterPro" id="IPR036388">
    <property type="entry name" value="WH-like_DNA-bd_sf"/>
</dbReference>
<proteinExistence type="predicted"/>